<dbReference type="PATRIC" id="fig|54005.3.peg.280"/>
<evidence type="ECO:0000313" key="3">
    <source>
        <dbReference type="Proteomes" id="UP000070174"/>
    </source>
</evidence>
<evidence type="ECO:0000313" key="2">
    <source>
        <dbReference type="EMBL" id="KXA31562.1"/>
    </source>
</evidence>
<reference evidence="2 3" key="1">
    <citation type="submission" date="2016-01" db="EMBL/GenBank/DDBJ databases">
        <authorList>
            <person name="Oliw E.H."/>
        </authorList>
    </citation>
    <scope>NUCLEOTIDE SEQUENCE [LARGE SCALE GENOMIC DNA]</scope>
    <source>
        <strain evidence="2 3">CMW7756A</strain>
    </source>
</reference>
<dbReference type="AlphaFoldDB" id="A0A133PRW5"/>
<feature type="non-terminal residue" evidence="2">
    <location>
        <position position="1"/>
    </location>
</feature>
<protein>
    <submittedName>
        <fullName evidence="2">Uncharacterized protein</fullName>
    </submittedName>
</protein>
<evidence type="ECO:0000256" key="1">
    <source>
        <dbReference type="SAM" id="Coils"/>
    </source>
</evidence>
<keyword evidence="1" id="KW-0175">Coiled coil</keyword>
<dbReference type="Proteomes" id="UP000070174">
    <property type="component" value="Unassembled WGS sequence"/>
</dbReference>
<dbReference type="EMBL" id="LRQE01000006">
    <property type="protein sequence ID" value="KXA31562.1"/>
    <property type="molecule type" value="Genomic_DNA"/>
</dbReference>
<accession>A0A133PRW5</accession>
<gene>
    <name evidence="2" type="ORF">HMPREF3229_00284</name>
</gene>
<organism evidence="2">
    <name type="scientific">Peptoniphilus harei</name>
    <dbReference type="NCBI Taxonomy" id="54005"/>
    <lineage>
        <taxon>Bacteria</taxon>
        <taxon>Bacillati</taxon>
        <taxon>Bacillota</taxon>
        <taxon>Tissierellia</taxon>
        <taxon>Tissierellales</taxon>
        <taxon>Peptoniphilaceae</taxon>
        <taxon>Peptoniphilus</taxon>
    </lineage>
</organism>
<dbReference type="RefSeq" id="WP_197407880.1">
    <property type="nucleotide sequence ID" value="NZ_KQ957088.1"/>
</dbReference>
<comment type="caution">
    <text evidence="2">The sequence shown here is derived from an EMBL/GenBank/DDBJ whole genome shotgun (WGS) entry which is preliminary data.</text>
</comment>
<proteinExistence type="predicted"/>
<name>A0A133PRW5_9FIRM</name>
<feature type="coiled-coil region" evidence="1">
    <location>
        <begin position="1"/>
        <end position="35"/>
    </location>
</feature>
<sequence>EVKAEEVKEEVKEKAQAVKEEVKEEKTEIENKIASTGNYPDLITSLKNNPWTSGDLNTRVKFEDIRRQVTLHEEEITDLPLDKIKTSLSPESLVDFLNMTSAKPTILNRKEDTSYEFTTRDPKEIDLIKKRYGLLDREIDKITSVLIFDKEGQKLKEVKDVLAEGKNRIYMETKF</sequence>